<keyword evidence="3" id="KW-0378">Hydrolase</keyword>
<evidence type="ECO:0000313" key="5">
    <source>
        <dbReference type="EMBL" id="ABC77047.1"/>
    </source>
</evidence>
<dbReference type="eggNOG" id="ENOG5033DTG">
    <property type="taxonomic scope" value="Bacteria"/>
</dbReference>
<dbReference type="KEGG" id="sat:SYN_00119"/>
<name>Q2LSI4_SYNAS</name>
<dbReference type="InterPro" id="IPR011856">
    <property type="entry name" value="tRNA_endonuc-like_dom_sf"/>
</dbReference>
<evidence type="ECO:0000259" key="4">
    <source>
        <dbReference type="SMART" id="SM00990"/>
    </source>
</evidence>
<feature type="domain" description="VRR-NUC" evidence="4">
    <location>
        <begin position="1"/>
        <end position="97"/>
    </location>
</feature>
<dbReference type="GO" id="GO:0004518">
    <property type="term" value="F:nuclease activity"/>
    <property type="evidence" value="ECO:0007669"/>
    <property type="project" value="UniProtKB-KW"/>
</dbReference>
<dbReference type="SMART" id="SM00990">
    <property type="entry name" value="VRR_NUC"/>
    <property type="match status" value="1"/>
</dbReference>
<dbReference type="Gene3D" id="3.40.1350.10">
    <property type="match status" value="1"/>
</dbReference>
<evidence type="ECO:0000313" key="6">
    <source>
        <dbReference type="Proteomes" id="UP000001933"/>
    </source>
</evidence>
<gene>
    <name evidence="5" type="ORF">SYN_00119</name>
</gene>
<sequence>MRESAILTAICQYLQYQENLGQLVFIRNNSGAFINPKGQFYKMGRPGSPDLLIFLKNGRCAHIEVKNEKGKQNEAQKEYEQAVTDLGHDYHVVRSVEQVEQLLNS</sequence>
<keyword evidence="6" id="KW-1185">Reference proteome</keyword>
<dbReference type="HOGENOM" id="CLU_168176_0_0_7"/>
<dbReference type="GO" id="GO:0016788">
    <property type="term" value="F:hydrolase activity, acting on ester bonds"/>
    <property type="evidence" value="ECO:0007669"/>
    <property type="project" value="InterPro"/>
</dbReference>
<evidence type="ECO:0000256" key="2">
    <source>
        <dbReference type="ARBA" id="ARBA00022722"/>
    </source>
</evidence>
<protein>
    <submittedName>
        <fullName evidence="5">Hypothetical cytosolic protein</fullName>
    </submittedName>
</protein>
<evidence type="ECO:0000256" key="1">
    <source>
        <dbReference type="ARBA" id="ARBA00001946"/>
    </source>
</evidence>
<dbReference type="InParanoid" id="Q2LSI4"/>
<dbReference type="Pfam" id="PF08774">
    <property type="entry name" value="VRR_NUC"/>
    <property type="match status" value="1"/>
</dbReference>
<accession>Q2LSI4</accession>
<dbReference type="GO" id="GO:0003676">
    <property type="term" value="F:nucleic acid binding"/>
    <property type="evidence" value="ECO:0007669"/>
    <property type="project" value="InterPro"/>
</dbReference>
<dbReference type="Proteomes" id="UP000001933">
    <property type="component" value="Chromosome"/>
</dbReference>
<organism evidence="5 6">
    <name type="scientific">Syntrophus aciditrophicus (strain SB)</name>
    <dbReference type="NCBI Taxonomy" id="56780"/>
    <lineage>
        <taxon>Bacteria</taxon>
        <taxon>Pseudomonadati</taxon>
        <taxon>Thermodesulfobacteriota</taxon>
        <taxon>Syntrophia</taxon>
        <taxon>Syntrophales</taxon>
        <taxon>Syntrophaceae</taxon>
        <taxon>Syntrophus</taxon>
    </lineage>
</organism>
<dbReference type="AlphaFoldDB" id="Q2LSI4"/>
<reference evidence="5 6" key="1">
    <citation type="journal article" date="2007" name="Proc. Natl. Acad. Sci. U.S.A.">
        <title>The genome of Syntrophus aciditrophicus: life at the thermodynamic limit of microbial growth.</title>
        <authorList>
            <person name="McInerney M.J."/>
            <person name="Rohlin L."/>
            <person name="Mouttaki H."/>
            <person name="Kim U."/>
            <person name="Krupp R.S."/>
            <person name="Rios-Hernandez L."/>
            <person name="Sieber J."/>
            <person name="Struchtemeyer C.G."/>
            <person name="Bhattacharyya A."/>
            <person name="Campbell J.W."/>
            <person name="Gunsalus R.P."/>
        </authorList>
    </citation>
    <scope>NUCLEOTIDE SEQUENCE [LARGE SCALE GENOMIC DNA]</scope>
    <source>
        <strain evidence="5 6">SB</strain>
    </source>
</reference>
<keyword evidence="2" id="KW-0540">Nuclease</keyword>
<dbReference type="EMBL" id="CP000252">
    <property type="protein sequence ID" value="ABC77047.1"/>
    <property type="molecule type" value="Genomic_DNA"/>
</dbReference>
<evidence type="ECO:0000256" key="3">
    <source>
        <dbReference type="ARBA" id="ARBA00022801"/>
    </source>
</evidence>
<comment type="cofactor">
    <cofactor evidence="1">
        <name>Mg(2+)</name>
        <dbReference type="ChEBI" id="CHEBI:18420"/>
    </cofactor>
</comment>
<proteinExistence type="predicted"/>
<dbReference type="InterPro" id="IPR014883">
    <property type="entry name" value="VRR_NUC"/>
</dbReference>